<dbReference type="Pfam" id="PF07486">
    <property type="entry name" value="Hydrolase_2"/>
    <property type="match status" value="1"/>
</dbReference>
<proteinExistence type="predicted"/>
<dbReference type="InterPro" id="IPR042047">
    <property type="entry name" value="SleB_dom1"/>
</dbReference>
<protein>
    <submittedName>
        <fullName evidence="3">Cell wall hydrolase CwlJ, involved in spore germination</fullName>
    </submittedName>
</protein>
<feature type="chain" id="PRO_5010343800" evidence="1">
    <location>
        <begin position="24"/>
        <end position="213"/>
    </location>
</feature>
<dbReference type="EMBL" id="FOCO01000002">
    <property type="protein sequence ID" value="SEM75483.1"/>
    <property type="molecule type" value="Genomic_DNA"/>
</dbReference>
<evidence type="ECO:0000256" key="1">
    <source>
        <dbReference type="SAM" id="SignalP"/>
    </source>
</evidence>
<reference evidence="3 4" key="1">
    <citation type="submission" date="2016-10" db="EMBL/GenBank/DDBJ databases">
        <authorList>
            <person name="de Groot N.N."/>
        </authorList>
    </citation>
    <scope>NUCLEOTIDE SEQUENCE [LARGE SCALE GENOMIC DNA]</scope>
    <source>
        <strain evidence="3 4">CGMCC 1.10836</strain>
    </source>
</reference>
<dbReference type="STRING" id="1077947.SAMN05216227_100245"/>
<dbReference type="Gene3D" id="1.10.10.2520">
    <property type="entry name" value="Cell wall hydrolase SleB, domain 1"/>
    <property type="match status" value="1"/>
</dbReference>
<evidence type="ECO:0000313" key="3">
    <source>
        <dbReference type="EMBL" id="SEM75483.1"/>
    </source>
</evidence>
<sequence length="213" mass="23184">MNVRLSWLGAAAMALALTGVAVAETSMSRSNNPTENLGALMGAERLALGAMPEAMLTHARPKEAATQVSYDRNWIAKQPTATGGDQFACLAKALYFEARGESIKGQFAVAEVILNRVDSRKYPNSVCGVVNQGAHRRNSCQFSYACDGRADRINEKAAYARVAKVARVMIDGAPRNLTKGATHFHTTSVRPNWARRFPNTAKIGTHLFYRQPS</sequence>
<feature type="domain" description="Cell wall hydrolase SleB" evidence="2">
    <location>
        <begin position="100"/>
        <end position="209"/>
    </location>
</feature>
<dbReference type="OrthoDB" id="9785345at2"/>
<accession>A0A1H8AY47</accession>
<keyword evidence="4" id="KW-1185">Reference proteome</keyword>
<gene>
    <name evidence="3" type="ORF">SAMN05216227_100245</name>
</gene>
<dbReference type="AlphaFoldDB" id="A0A1H8AY47"/>
<keyword evidence="1" id="KW-0732">Signal</keyword>
<dbReference type="RefSeq" id="WP_050518793.1">
    <property type="nucleotide sequence ID" value="NZ_FOCO01000002.1"/>
</dbReference>
<name>A0A1H8AY47_9RHOB</name>
<organism evidence="3 4">
    <name type="scientific">Pseudorhodobacter antarcticus</name>
    <dbReference type="NCBI Taxonomy" id="1077947"/>
    <lineage>
        <taxon>Bacteria</taxon>
        <taxon>Pseudomonadati</taxon>
        <taxon>Pseudomonadota</taxon>
        <taxon>Alphaproteobacteria</taxon>
        <taxon>Rhodobacterales</taxon>
        <taxon>Paracoccaceae</taxon>
        <taxon>Pseudorhodobacter</taxon>
    </lineage>
</organism>
<feature type="signal peptide" evidence="1">
    <location>
        <begin position="1"/>
        <end position="23"/>
    </location>
</feature>
<dbReference type="Proteomes" id="UP000183002">
    <property type="component" value="Unassembled WGS sequence"/>
</dbReference>
<keyword evidence="3" id="KW-0378">Hydrolase</keyword>
<dbReference type="InterPro" id="IPR011105">
    <property type="entry name" value="Cell_wall_hydrolase_SleB"/>
</dbReference>
<evidence type="ECO:0000313" key="4">
    <source>
        <dbReference type="Proteomes" id="UP000183002"/>
    </source>
</evidence>
<evidence type="ECO:0000259" key="2">
    <source>
        <dbReference type="Pfam" id="PF07486"/>
    </source>
</evidence>
<dbReference type="GO" id="GO:0016787">
    <property type="term" value="F:hydrolase activity"/>
    <property type="evidence" value="ECO:0007669"/>
    <property type="project" value="UniProtKB-KW"/>
</dbReference>